<keyword evidence="3" id="KW-0732">Signal</keyword>
<comment type="subcellular location">
    <subcellularLocation>
        <location evidence="1">Secreted</location>
    </subcellularLocation>
</comment>
<dbReference type="EMBL" id="CP086322">
    <property type="protein sequence ID" value="UQA95616.1"/>
    <property type="molecule type" value="Genomic_DNA"/>
</dbReference>
<feature type="domain" description="Pre-toxin TG" evidence="4">
    <location>
        <begin position="293"/>
        <end position="359"/>
    </location>
</feature>
<evidence type="ECO:0000259" key="4">
    <source>
        <dbReference type="Pfam" id="PF14449"/>
    </source>
</evidence>
<evidence type="ECO:0000256" key="1">
    <source>
        <dbReference type="ARBA" id="ARBA00004613"/>
    </source>
</evidence>
<dbReference type="InterPro" id="IPR027797">
    <property type="entry name" value="PT-TG_dom"/>
</dbReference>
<dbReference type="Proteomes" id="UP000830115">
    <property type="component" value="Chromosome"/>
</dbReference>
<evidence type="ECO:0000313" key="6">
    <source>
        <dbReference type="EMBL" id="UQA95616.1"/>
    </source>
</evidence>
<dbReference type="InterPro" id="IPR028908">
    <property type="entry name" value="Tox-PL_dom"/>
</dbReference>
<organism evidence="6 7">
    <name type="scientific">Streptomyces halobius</name>
    <dbReference type="NCBI Taxonomy" id="2879846"/>
    <lineage>
        <taxon>Bacteria</taxon>
        <taxon>Bacillati</taxon>
        <taxon>Actinomycetota</taxon>
        <taxon>Actinomycetes</taxon>
        <taxon>Kitasatosporales</taxon>
        <taxon>Streptomycetaceae</taxon>
        <taxon>Streptomyces</taxon>
    </lineage>
</organism>
<feature type="chain" id="PRO_5047272494" evidence="3">
    <location>
        <begin position="22"/>
        <end position="513"/>
    </location>
</feature>
<evidence type="ECO:0000256" key="2">
    <source>
        <dbReference type="ARBA" id="ARBA00022525"/>
    </source>
</evidence>
<feature type="domain" description="Tox-PL" evidence="5">
    <location>
        <begin position="405"/>
        <end position="497"/>
    </location>
</feature>
<feature type="signal peptide" evidence="3">
    <location>
        <begin position="1"/>
        <end position="21"/>
    </location>
</feature>
<dbReference type="Pfam" id="PF15644">
    <property type="entry name" value="Gln_amidase"/>
    <property type="match status" value="1"/>
</dbReference>
<reference evidence="6" key="1">
    <citation type="submission" date="2021-10" db="EMBL/GenBank/DDBJ databases">
        <title>Streptomyces nigrumlapis sp.nov.,an antimicrobial producing actinobacterium isolated from Black Gobi rocks.</title>
        <authorList>
            <person name="Wen Y."/>
            <person name="Zhang W."/>
            <person name="Liu X.G."/>
        </authorList>
    </citation>
    <scope>NUCLEOTIDE SEQUENCE</scope>
    <source>
        <strain evidence="6">ST13-2-2</strain>
    </source>
</reference>
<name>A0ABY4MCV6_9ACTN</name>
<accession>A0ABY4MCV6</accession>
<dbReference type="RefSeq" id="WP_248866529.1">
    <property type="nucleotide sequence ID" value="NZ_CP086322.1"/>
</dbReference>
<evidence type="ECO:0000259" key="5">
    <source>
        <dbReference type="Pfam" id="PF15644"/>
    </source>
</evidence>
<sequence length="513" mass="54819">MTAFMVTLSIFFTGGMGAAAAAESQQATSALTKCSTLPLKEKLSCLKKLLHDAKISARLVVLFIAEHEWHKETKSRLPELYKKSQKLKKLAQAAVDHKITAEDLKDPHIAKAVAGEKAAIKALDSYFNVFYEAAPLMVQLVKAEVDLMVGLAPIVDSTAKTLKDPELKHAFDEMNAGFGQMNHALTGLNVASAQINRGLNQMNHGLNEMNHGLGQMNEGLDLINEAVDGANRGISKANSGVAGMNRAIDDLNKSLKSGALSKDGSPFKDLDLSGIDEYIHGGPLPVESKAKQAITSAIVNFVPVVGDAKGIVEALTGEDSVTGEKLSPVDRALGAVIFLRWVKAGKSVITAGDLAKAVKNEKAFNRVGSVRWGAGGGGKTALGDSYKTPITEDLRKIVNPGNGKTNCRACVLGVERTLDGTPASALPKLRGGNYKVLEKYFPGKKFVKRSLSNIVKDVKKAGDGARGIVYGGNPDLAHVFNVINRDGDVIFLDAQVGRASPKGYKIYRFMRTK</sequence>
<keyword evidence="7" id="KW-1185">Reference proteome</keyword>
<protein>
    <submittedName>
        <fullName evidence="6">Pre-toxin TG domain-containing protein</fullName>
    </submittedName>
</protein>
<dbReference type="Pfam" id="PF14449">
    <property type="entry name" value="PT-TG"/>
    <property type="match status" value="1"/>
</dbReference>
<proteinExistence type="predicted"/>
<keyword evidence="2" id="KW-0964">Secreted</keyword>
<dbReference type="Gene3D" id="1.10.287.950">
    <property type="entry name" value="Methyl-accepting chemotaxis protein"/>
    <property type="match status" value="1"/>
</dbReference>
<evidence type="ECO:0000256" key="3">
    <source>
        <dbReference type="SAM" id="SignalP"/>
    </source>
</evidence>
<gene>
    <name evidence="6" type="ORF">K9S39_30510</name>
</gene>
<evidence type="ECO:0000313" key="7">
    <source>
        <dbReference type="Proteomes" id="UP000830115"/>
    </source>
</evidence>